<dbReference type="EMBL" id="CADCVS010000533">
    <property type="protein sequence ID" value="CAA9534352.1"/>
    <property type="molecule type" value="Genomic_DNA"/>
</dbReference>
<protein>
    <submittedName>
        <fullName evidence="1">Uncharacterized protein</fullName>
    </submittedName>
</protein>
<feature type="non-terminal residue" evidence="1">
    <location>
        <position position="22"/>
    </location>
</feature>
<proteinExistence type="predicted"/>
<evidence type="ECO:0000313" key="1">
    <source>
        <dbReference type="EMBL" id="CAA9534352.1"/>
    </source>
</evidence>
<accession>A0A6J4TXK9</accession>
<dbReference type="AlphaFoldDB" id="A0A6J4TXK9"/>
<feature type="non-terminal residue" evidence="1">
    <location>
        <position position="1"/>
    </location>
</feature>
<name>A0A6J4TXK9_9ACTN</name>
<organism evidence="1">
    <name type="scientific">uncultured Solirubrobacteraceae bacterium</name>
    <dbReference type="NCBI Taxonomy" id="1162706"/>
    <lineage>
        <taxon>Bacteria</taxon>
        <taxon>Bacillati</taxon>
        <taxon>Actinomycetota</taxon>
        <taxon>Thermoleophilia</taxon>
        <taxon>Solirubrobacterales</taxon>
        <taxon>Solirubrobacteraceae</taxon>
        <taxon>environmental samples</taxon>
    </lineage>
</organism>
<reference evidence="1" key="1">
    <citation type="submission" date="2020-02" db="EMBL/GenBank/DDBJ databases">
        <authorList>
            <person name="Meier V. D."/>
        </authorList>
    </citation>
    <scope>NUCLEOTIDE SEQUENCE</scope>
    <source>
        <strain evidence="1">AVDCRST_MAG30</strain>
    </source>
</reference>
<sequence length="22" mass="2784">WRRWRRCWRAARGAGWAGRRRG</sequence>
<gene>
    <name evidence="1" type="ORF">AVDCRST_MAG30-4076</name>
</gene>